<dbReference type="EMBL" id="JBHSGR010000004">
    <property type="protein sequence ID" value="MFC4692846.1"/>
    <property type="molecule type" value="Genomic_DNA"/>
</dbReference>
<organism evidence="1 2">
    <name type="scientific">Geodermatophilus arenarius</name>
    <dbReference type="NCBI Taxonomy" id="1137990"/>
    <lineage>
        <taxon>Bacteria</taxon>
        <taxon>Bacillati</taxon>
        <taxon>Actinomycetota</taxon>
        <taxon>Actinomycetes</taxon>
        <taxon>Geodermatophilales</taxon>
        <taxon>Geodermatophilaceae</taxon>
        <taxon>Geodermatophilus</taxon>
    </lineage>
</organism>
<keyword evidence="2" id="KW-1185">Reference proteome</keyword>
<protein>
    <submittedName>
        <fullName evidence="1">Uncharacterized protein</fullName>
    </submittedName>
</protein>
<sequence length="95" mass="10366">MSRAPEEETELSEVETAVVDATADEQDAVLLFVGGPLDGRVEVRAARHGAPLPTVTHVHLHGGPKVVSRYDLQPLPGQAGVYHLRQREPRPRRGD</sequence>
<name>A0ABV9LFD1_9ACTN</name>
<proteinExistence type="predicted"/>
<dbReference type="Proteomes" id="UP001596025">
    <property type="component" value="Unassembled WGS sequence"/>
</dbReference>
<evidence type="ECO:0000313" key="2">
    <source>
        <dbReference type="Proteomes" id="UP001596025"/>
    </source>
</evidence>
<dbReference type="RefSeq" id="WP_387987361.1">
    <property type="nucleotide sequence ID" value="NZ_JBHSGR010000004.1"/>
</dbReference>
<accession>A0ABV9LFD1</accession>
<gene>
    <name evidence="1" type="ORF">ACFO3M_05535</name>
</gene>
<reference evidence="2" key="1">
    <citation type="journal article" date="2019" name="Int. J. Syst. Evol. Microbiol.">
        <title>The Global Catalogue of Microorganisms (GCM) 10K type strain sequencing project: providing services to taxonomists for standard genome sequencing and annotation.</title>
        <authorList>
            <consortium name="The Broad Institute Genomics Platform"/>
            <consortium name="The Broad Institute Genome Sequencing Center for Infectious Disease"/>
            <person name="Wu L."/>
            <person name="Ma J."/>
        </authorList>
    </citation>
    <scope>NUCLEOTIDE SEQUENCE [LARGE SCALE GENOMIC DNA]</scope>
    <source>
        <strain evidence="2">CCUG 62763</strain>
    </source>
</reference>
<comment type="caution">
    <text evidence="1">The sequence shown here is derived from an EMBL/GenBank/DDBJ whole genome shotgun (WGS) entry which is preliminary data.</text>
</comment>
<evidence type="ECO:0000313" key="1">
    <source>
        <dbReference type="EMBL" id="MFC4692846.1"/>
    </source>
</evidence>